<evidence type="ECO:0000313" key="3">
    <source>
        <dbReference type="Proteomes" id="UP000187209"/>
    </source>
</evidence>
<sequence>MRPTLLQFRSTKEKTPLSYDARGTYDGRSLAFRSPKGDPKKCTFAFEKRFIAYDNLAKRTGYRVGPGSYSPELFRPKIRSGSPYREFHNQKNTANNGYYMVGNCMEFDPKLMLNSNKRIVKEKDLKIDSTYLSTRLTRSAASTHHSASLERGHLPDADVEVDNVRRMSSTWKKKKSGKKSKGVKKTWKMKDLIKKRFK</sequence>
<protein>
    <submittedName>
        <fullName evidence="2">Uncharacterized protein</fullName>
    </submittedName>
</protein>
<accession>A0A1R2D0A3</accession>
<dbReference type="EMBL" id="MPUH01000023">
    <property type="protein sequence ID" value="OMJ94663.1"/>
    <property type="molecule type" value="Genomic_DNA"/>
</dbReference>
<dbReference type="Proteomes" id="UP000187209">
    <property type="component" value="Unassembled WGS sequence"/>
</dbReference>
<feature type="compositionally biased region" description="Basic residues" evidence="1">
    <location>
        <begin position="171"/>
        <end position="185"/>
    </location>
</feature>
<name>A0A1R2D0A3_9CILI</name>
<evidence type="ECO:0000256" key="1">
    <source>
        <dbReference type="SAM" id="MobiDB-lite"/>
    </source>
</evidence>
<keyword evidence="3" id="KW-1185">Reference proteome</keyword>
<gene>
    <name evidence="2" type="ORF">SteCoe_2161</name>
</gene>
<dbReference type="AlphaFoldDB" id="A0A1R2D0A3"/>
<feature type="region of interest" description="Disordered" evidence="1">
    <location>
        <begin position="165"/>
        <end position="185"/>
    </location>
</feature>
<reference evidence="2 3" key="1">
    <citation type="submission" date="2016-11" db="EMBL/GenBank/DDBJ databases">
        <title>The macronuclear genome of Stentor coeruleus: a giant cell with tiny introns.</title>
        <authorList>
            <person name="Slabodnick M."/>
            <person name="Ruby J.G."/>
            <person name="Reiff S.B."/>
            <person name="Swart E.C."/>
            <person name="Gosai S."/>
            <person name="Prabakaran S."/>
            <person name="Witkowska E."/>
            <person name="Larue G.E."/>
            <person name="Fisher S."/>
            <person name="Freeman R.M."/>
            <person name="Gunawardena J."/>
            <person name="Chu W."/>
            <person name="Stover N.A."/>
            <person name="Gregory B.D."/>
            <person name="Nowacki M."/>
            <person name="Derisi J."/>
            <person name="Roy S.W."/>
            <person name="Marshall W.F."/>
            <person name="Sood P."/>
        </authorList>
    </citation>
    <scope>NUCLEOTIDE SEQUENCE [LARGE SCALE GENOMIC DNA]</scope>
    <source>
        <strain evidence="2">WM001</strain>
    </source>
</reference>
<organism evidence="2 3">
    <name type="scientific">Stentor coeruleus</name>
    <dbReference type="NCBI Taxonomy" id="5963"/>
    <lineage>
        <taxon>Eukaryota</taxon>
        <taxon>Sar</taxon>
        <taxon>Alveolata</taxon>
        <taxon>Ciliophora</taxon>
        <taxon>Postciliodesmatophora</taxon>
        <taxon>Heterotrichea</taxon>
        <taxon>Heterotrichida</taxon>
        <taxon>Stentoridae</taxon>
        <taxon>Stentor</taxon>
    </lineage>
</organism>
<evidence type="ECO:0000313" key="2">
    <source>
        <dbReference type="EMBL" id="OMJ94663.1"/>
    </source>
</evidence>
<proteinExistence type="predicted"/>
<comment type="caution">
    <text evidence="2">The sequence shown here is derived from an EMBL/GenBank/DDBJ whole genome shotgun (WGS) entry which is preliminary data.</text>
</comment>